<name>A0A5J4KQI7_9CHLR</name>
<dbReference type="Proteomes" id="UP000326912">
    <property type="component" value="Unassembled WGS sequence"/>
</dbReference>
<keyword evidence="2" id="KW-1185">Reference proteome</keyword>
<protein>
    <recommendedName>
        <fullName evidence="3">HNH nuclease domain-containing protein</fullName>
    </recommendedName>
</protein>
<dbReference type="AlphaFoldDB" id="A0A5J4KQI7"/>
<accession>A0A5J4KQI7</accession>
<gene>
    <name evidence="1" type="ORF">KDW_27990</name>
</gene>
<evidence type="ECO:0000313" key="2">
    <source>
        <dbReference type="Proteomes" id="UP000326912"/>
    </source>
</evidence>
<proteinExistence type="predicted"/>
<evidence type="ECO:0008006" key="3">
    <source>
        <dbReference type="Google" id="ProtNLM"/>
    </source>
</evidence>
<comment type="caution">
    <text evidence="1">The sequence shown here is derived from an EMBL/GenBank/DDBJ whole genome shotgun (WGS) entry which is preliminary data.</text>
</comment>
<sequence length="168" mass="19771">MRTAYSEICAYTCHWISPDTGFTSVDHFKSKDDYPQDAYKWENYRLVCGTMNGRKGKHEDVLDPFTIQEGWFELHFPSLQVHPNENLDEDAKSQIWATIHRLDLNGATCVSGRRSWIQPYLNGVYPLSFVREKAPFMAHELTRQNLQDINMSIWDAFKQQDDTISYRW</sequence>
<dbReference type="EMBL" id="BKZW01000001">
    <property type="protein sequence ID" value="GER88637.1"/>
    <property type="molecule type" value="Genomic_DNA"/>
</dbReference>
<reference evidence="1 2" key="1">
    <citation type="submission" date="2019-10" db="EMBL/GenBank/DDBJ databases">
        <title>Dictyobacter vulcani sp. nov., within the class Ktedonobacteria, isolated from soil of volcanic Mt. Zao.</title>
        <authorList>
            <person name="Zheng Y."/>
            <person name="Wang C.M."/>
            <person name="Sakai Y."/>
            <person name="Abe K."/>
            <person name="Yokota A."/>
            <person name="Yabe S."/>
        </authorList>
    </citation>
    <scope>NUCLEOTIDE SEQUENCE [LARGE SCALE GENOMIC DNA]</scope>
    <source>
        <strain evidence="1 2">W12</strain>
    </source>
</reference>
<evidence type="ECO:0000313" key="1">
    <source>
        <dbReference type="EMBL" id="GER88637.1"/>
    </source>
</evidence>
<organism evidence="1 2">
    <name type="scientific">Dictyobacter vulcani</name>
    <dbReference type="NCBI Taxonomy" id="2607529"/>
    <lineage>
        <taxon>Bacteria</taxon>
        <taxon>Bacillati</taxon>
        <taxon>Chloroflexota</taxon>
        <taxon>Ktedonobacteria</taxon>
        <taxon>Ktedonobacterales</taxon>
        <taxon>Dictyobacteraceae</taxon>
        <taxon>Dictyobacter</taxon>
    </lineage>
</organism>